<accession>A0A6J6AYY5</accession>
<protein>
    <submittedName>
        <fullName evidence="1">Unannotated protein</fullName>
    </submittedName>
</protein>
<organism evidence="1">
    <name type="scientific">freshwater metagenome</name>
    <dbReference type="NCBI Taxonomy" id="449393"/>
    <lineage>
        <taxon>unclassified sequences</taxon>
        <taxon>metagenomes</taxon>
        <taxon>ecological metagenomes</taxon>
    </lineage>
</organism>
<name>A0A6J6AYY5_9ZZZZ</name>
<dbReference type="AlphaFoldDB" id="A0A6J6AYY5"/>
<dbReference type="EMBL" id="CAEZSG010000012">
    <property type="protein sequence ID" value="CAB4531636.1"/>
    <property type="molecule type" value="Genomic_DNA"/>
</dbReference>
<gene>
    <name evidence="1" type="ORF">UFOPK1413_00150</name>
</gene>
<evidence type="ECO:0000313" key="1">
    <source>
        <dbReference type="EMBL" id="CAB4531636.1"/>
    </source>
</evidence>
<sequence>MKPVLDHSAKLCLVMGETGTEPSHRERGSNHHGIAGLDDKCERSINRFHDNALCDIGSTVEHQVFENLPIFAPLNRLEFCSDEFNVVLRQDSLFVKCHCGVQRGLATKCRQNSIGFFLGDNRFDCYGRDWLNVGRVREIGIRHDGRRIRIDEDDPNALLAKDPAGLSTRIIELGRLANDNWP</sequence>
<reference evidence="1" key="1">
    <citation type="submission" date="2020-05" db="EMBL/GenBank/DDBJ databases">
        <authorList>
            <person name="Chiriac C."/>
            <person name="Salcher M."/>
            <person name="Ghai R."/>
            <person name="Kavagutti S V."/>
        </authorList>
    </citation>
    <scope>NUCLEOTIDE SEQUENCE</scope>
</reference>
<proteinExistence type="predicted"/>